<protein>
    <submittedName>
        <fullName evidence="1">8837_t:CDS:1</fullName>
    </submittedName>
</protein>
<dbReference type="Proteomes" id="UP000789405">
    <property type="component" value="Unassembled WGS sequence"/>
</dbReference>
<sequence>MQSTQRVESMNSIIKNEVDTKTTLLNLCKTIQTKLDYEAQHQRFSEYRNTLFTQGLPSLQSVFFKSIQDEIEKYLTSELAFPPKAHKYSEGYLEDEYDTLQASLETIIKMVNYENILEIWRLVLKHWYFNPMQESSISPITDTTAEHETQEYAYGFGIAKSGLKFAIDNGLVDEFVRLISRFIENRTGVRSNFAQQDSLQNLNIEQEKNSRPKKHTNVKTDDNNIKLKLGTRH</sequence>
<dbReference type="AlphaFoldDB" id="A0A9N9P3W7"/>
<name>A0A9N9P3W7_9GLOM</name>
<comment type="caution">
    <text evidence="1">The sequence shown here is derived from an EMBL/GenBank/DDBJ whole genome shotgun (WGS) entry which is preliminary data.</text>
</comment>
<keyword evidence="2" id="KW-1185">Reference proteome</keyword>
<dbReference type="OrthoDB" id="2440253at2759"/>
<accession>A0A9N9P3W7</accession>
<gene>
    <name evidence="1" type="ORF">DERYTH_LOCUS19781</name>
</gene>
<evidence type="ECO:0000313" key="1">
    <source>
        <dbReference type="EMBL" id="CAG8782222.1"/>
    </source>
</evidence>
<proteinExistence type="predicted"/>
<dbReference type="EMBL" id="CAJVPY010022242">
    <property type="protein sequence ID" value="CAG8782222.1"/>
    <property type="molecule type" value="Genomic_DNA"/>
</dbReference>
<organism evidence="1 2">
    <name type="scientific">Dentiscutata erythropus</name>
    <dbReference type="NCBI Taxonomy" id="1348616"/>
    <lineage>
        <taxon>Eukaryota</taxon>
        <taxon>Fungi</taxon>
        <taxon>Fungi incertae sedis</taxon>
        <taxon>Mucoromycota</taxon>
        <taxon>Glomeromycotina</taxon>
        <taxon>Glomeromycetes</taxon>
        <taxon>Diversisporales</taxon>
        <taxon>Gigasporaceae</taxon>
        <taxon>Dentiscutata</taxon>
    </lineage>
</organism>
<feature type="non-terminal residue" evidence="1">
    <location>
        <position position="233"/>
    </location>
</feature>
<reference evidence="1" key="1">
    <citation type="submission" date="2021-06" db="EMBL/GenBank/DDBJ databases">
        <authorList>
            <person name="Kallberg Y."/>
            <person name="Tangrot J."/>
            <person name="Rosling A."/>
        </authorList>
    </citation>
    <scope>NUCLEOTIDE SEQUENCE</scope>
    <source>
        <strain evidence="1">MA453B</strain>
    </source>
</reference>
<evidence type="ECO:0000313" key="2">
    <source>
        <dbReference type="Proteomes" id="UP000789405"/>
    </source>
</evidence>